<protein>
    <submittedName>
        <fullName evidence="1">Uncharacterized protein</fullName>
    </submittedName>
</protein>
<dbReference type="PANTHER" id="PTHR33544">
    <property type="entry name" value="DUF4005 DOMAIN-CONTAINING PROTEIN-RELATED"/>
    <property type="match status" value="1"/>
</dbReference>
<dbReference type="InterPro" id="IPR040344">
    <property type="entry name" value="At3g17950-like"/>
</dbReference>
<sequence length="182" mass="20079">MAQQDEGWPLGLQPLHARIGVGGNRDNAASISFNTVITVSPFSSSTDSSSDLDTESTGSFFPERSRTLGSLIGVSSILELSRRSVRGIRTQVLKRKKGEKSNWRTWLGCSCWRRHGKEKNVASLAHFLAEERKAAVENRRDQSSVPIYGPDDEFVLAQTRNMGHSNSLFVNGRTGCIQRASI</sequence>
<dbReference type="AlphaFoldDB" id="A0AAE1NAZ4"/>
<name>A0AAE1NAZ4_9FABA</name>
<proteinExistence type="predicted"/>
<reference evidence="1" key="1">
    <citation type="submission" date="2023-10" db="EMBL/GenBank/DDBJ databases">
        <title>Chromosome-level genome of the transformable northern wattle, Acacia crassicarpa.</title>
        <authorList>
            <person name="Massaro I."/>
            <person name="Sinha N.R."/>
            <person name="Poethig S."/>
            <person name="Leichty A.R."/>
        </authorList>
    </citation>
    <scope>NUCLEOTIDE SEQUENCE</scope>
    <source>
        <strain evidence="1">Acra3RX</strain>
        <tissue evidence="1">Leaf</tissue>
    </source>
</reference>
<dbReference type="Proteomes" id="UP001293593">
    <property type="component" value="Unassembled WGS sequence"/>
</dbReference>
<dbReference type="PANTHER" id="PTHR33544:SF5">
    <property type="entry name" value="DUF4005 DOMAIN-CONTAINING PROTEIN"/>
    <property type="match status" value="1"/>
</dbReference>
<evidence type="ECO:0000313" key="1">
    <source>
        <dbReference type="EMBL" id="KAK4286523.1"/>
    </source>
</evidence>
<keyword evidence="2" id="KW-1185">Reference proteome</keyword>
<comment type="caution">
    <text evidence="1">The sequence shown here is derived from an EMBL/GenBank/DDBJ whole genome shotgun (WGS) entry which is preliminary data.</text>
</comment>
<accession>A0AAE1NAZ4</accession>
<dbReference type="EMBL" id="JAWXYG010000001">
    <property type="protein sequence ID" value="KAK4286523.1"/>
    <property type="molecule type" value="Genomic_DNA"/>
</dbReference>
<organism evidence="1 2">
    <name type="scientific">Acacia crassicarpa</name>
    <name type="common">northern wattle</name>
    <dbReference type="NCBI Taxonomy" id="499986"/>
    <lineage>
        <taxon>Eukaryota</taxon>
        <taxon>Viridiplantae</taxon>
        <taxon>Streptophyta</taxon>
        <taxon>Embryophyta</taxon>
        <taxon>Tracheophyta</taxon>
        <taxon>Spermatophyta</taxon>
        <taxon>Magnoliopsida</taxon>
        <taxon>eudicotyledons</taxon>
        <taxon>Gunneridae</taxon>
        <taxon>Pentapetalae</taxon>
        <taxon>rosids</taxon>
        <taxon>fabids</taxon>
        <taxon>Fabales</taxon>
        <taxon>Fabaceae</taxon>
        <taxon>Caesalpinioideae</taxon>
        <taxon>mimosoid clade</taxon>
        <taxon>Acacieae</taxon>
        <taxon>Acacia</taxon>
    </lineage>
</organism>
<gene>
    <name evidence="1" type="ORF">QN277_003069</name>
</gene>
<evidence type="ECO:0000313" key="2">
    <source>
        <dbReference type="Proteomes" id="UP001293593"/>
    </source>
</evidence>